<dbReference type="RefSeq" id="XP_008485347.1">
    <property type="nucleotide sequence ID" value="XM_008487125.3"/>
</dbReference>
<dbReference type="GO" id="GO:0034719">
    <property type="term" value="C:SMN-Sm protein complex"/>
    <property type="evidence" value="ECO:0007669"/>
    <property type="project" value="InterPro"/>
</dbReference>
<gene>
    <name evidence="2" type="primary">LOC103522015</name>
</gene>
<evidence type="ECO:0000313" key="1">
    <source>
        <dbReference type="Proteomes" id="UP000079169"/>
    </source>
</evidence>
<accession>A0A1S3DQ70</accession>
<protein>
    <submittedName>
        <fullName evidence="2">Gem-associated protein 7-like isoform X1</fullName>
    </submittedName>
</protein>
<keyword evidence="1" id="KW-1185">Reference proteome</keyword>
<dbReference type="GO" id="GO:0000387">
    <property type="term" value="P:spliceosomal snRNP assembly"/>
    <property type="evidence" value="ECO:0007669"/>
    <property type="project" value="TreeGrafter"/>
</dbReference>
<dbReference type="GeneID" id="103522015"/>
<evidence type="ECO:0000313" key="2">
    <source>
        <dbReference type="RefSeq" id="XP_008485347.1"/>
    </source>
</evidence>
<dbReference type="PANTHER" id="PTHR14679">
    <property type="entry name" value="GEM-ASSOCIATED PROTEIN 7"/>
    <property type="match status" value="1"/>
</dbReference>
<organism evidence="1 2">
    <name type="scientific">Diaphorina citri</name>
    <name type="common">Asian citrus psyllid</name>
    <dbReference type="NCBI Taxonomy" id="121845"/>
    <lineage>
        <taxon>Eukaryota</taxon>
        <taxon>Metazoa</taxon>
        <taxon>Ecdysozoa</taxon>
        <taxon>Arthropoda</taxon>
        <taxon>Hexapoda</taxon>
        <taxon>Insecta</taxon>
        <taxon>Pterygota</taxon>
        <taxon>Neoptera</taxon>
        <taxon>Paraneoptera</taxon>
        <taxon>Hemiptera</taxon>
        <taxon>Sternorrhyncha</taxon>
        <taxon>Psylloidea</taxon>
        <taxon>Psyllidae</taxon>
        <taxon>Diaphorininae</taxon>
        <taxon>Diaphorina</taxon>
    </lineage>
</organism>
<sequence>MDVDRTSSRSDEEIAAEMREKFLKAMSSLSGQPCTINMFERTVVTAEFQGTNSDLTEFYVRNLKTPIGTFHEHALLRVDDIVDIEI</sequence>
<dbReference type="Proteomes" id="UP000079169">
    <property type="component" value="Unplaced"/>
</dbReference>
<dbReference type="InterPro" id="IPR020338">
    <property type="entry name" value="SMN_gemin7"/>
</dbReference>
<reference evidence="2" key="1">
    <citation type="submission" date="2025-08" db="UniProtKB">
        <authorList>
            <consortium name="RefSeq"/>
        </authorList>
    </citation>
    <scope>IDENTIFICATION</scope>
</reference>
<dbReference type="PANTHER" id="PTHR14679:SF1">
    <property type="entry name" value="GEM-ASSOCIATED PROTEIN 7"/>
    <property type="match status" value="1"/>
</dbReference>
<name>A0A1S3DQ70_DIACI</name>
<proteinExistence type="predicted"/>
<dbReference type="Pfam" id="PF11095">
    <property type="entry name" value="Gemin7"/>
    <property type="match status" value="1"/>
</dbReference>
<dbReference type="AlphaFoldDB" id="A0A1S3DQ70"/>
<dbReference type="Gene3D" id="2.30.30.100">
    <property type="match status" value="1"/>
</dbReference>